<dbReference type="InterPro" id="IPR028325">
    <property type="entry name" value="VG_K_chnl"/>
</dbReference>
<dbReference type="Gene3D" id="1.20.120.350">
    <property type="entry name" value="Voltage-gated potassium channels. Chain C"/>
    <property type="match status" value="1"/>
</dbReference>
<dbReference type="Proteomes" id="UP000005408">
    <property type="component" value="Unassembled WGS sequence"/>
</dbReference>
<feature type="transmembrane region" description="Helical" evidence="13">
    <location>
        <begin position="233"/>
        <end position="252"/>
    </location>
</feature>
<keyword evidence="6" id="KW-0851">Voltage-gated channel</keyword>
<evidence type="ECO:0000259" key="14">
    <source>
        <dbReference type="SMART" id="SM00225"/>
    </source>
</evidence>
<dbReference type="SUPFAM" id="SSF54695">
    <property type="entry name" value="POZ domain"/>
    <property type="match status" value="1"/>
</dbReference>
<feature type="transmembrane region" description="Helical" evidence="13">
    <location>
        <begin position="454"/>
        <end position="473"/>
    </location>
</feature>
<dbReference type="KEGG" id="crg:105325894"/>
<feature type="domain" description="BTB" evidence="14">
    <location>
        <begin position="76"/>
        <end position="176"/>
    </location>
</feature>
<organism evidence="15 16">
    <name type="scientific">Magallana gigas</name>
    <name type="common">Pacific oyster</name>
    <name type="synonym">Crassostrea gigas</name>
    <dbReference type="NCBI Taxonomy" id="29159"/>
    <lineage>
        <taxon>Eukaryota</taxon>
        <taxon>Metazoa</taxon>
        <taxon>Spiralia</taxon>
        <taxon>Lophotrochozoa</taxon>
        <taxon>Mollusca</taxon>
        <taxon>Bivalvia</taxon>
        <taxon>Autobranchia</taxon>
        <taxon>Pteriomorphia</taxon>
        <taxon>Ostreida</taxon>
        <taxon>Ostreoidea</taxon>
        <taxon>Ostreidae</taxon>
        <taxon>Magallana</taxon>
    </lineage>
</organism>
<dbReference type="FunFam" id="1.10.287.70:FF:000028">
    <property type="entry name" value="potassium voltage-gated channel subfamily D member 3"/>
    <property type="match status" value="1"/>
</dbReference>
<keyword evidence="16" id="KW-1185">Reference proteome</keyword>
<evidence type="ECO:0000256" key="7">
    <source>
        <dbReference type="ARBA" id="ARBA00022958"/>
    </source>
</evidence>
<keyword evidence="5" id="KW-0631">Potassium channel</keyword>
<dbReference type="SMART" id="SM00225">
    <property type="entry name" value="BTB"/>
    <property type="match status" value="1"/>
</dbReference>
<dbReference type="PRINTS" id="PR01498">
    <property type="entry name" value="SHAWCHANNEL"/>
</dbReference>
<dbReference type="InterPro" id="IPR003131">
    <property type="entry name" value="T1-type_BTB"/>
</dbReference>
<evidence type="ECO:0000256" key="10">
    <source>
        <dbReference type="ARBA" id="ARBA00023136"/>
    </source>
</evidence>
<dbReference type="Gene3D" id="1.10.287.70">
    <property type="match status" value="1"/>
</dbReference>
<dbReference type="InterPro" id="IPR027359">
    <property type="entry name" value="Volt_channel_dom_sf"/>
</dbReference>
<dbReference type="OMA" id="HLYYGFR"/>
<evidence type="ECO:0000256" key="8">
    <source>
        <dbReference type="ARBA" id="ARBA00022989"/>
    </source>
</evidence>
<dbReference type="GO" id="GO:0051260">
    <property type="term" value="P:protein homooligomerization"/>
    <property type="evidence" value="ECO:0007669"/>
    <property type="project" value="InterPro"/>
</dbReference>
<dbReference type="PRINTS" id="PR01491">
    <property type="entry name" value="KVCHANNEL"/>
</dbReference>
<evidence type="ECO:0000256" key="11">
    <source>
        <dbReference type="ARBA" id="ARBA00023303"/>
    </source>
</evidence>
<dbReference type="InterPro" id="IPR003974">
    <property type="entry name" value="K_chnl_volt-dep_Kv3"/>
</dbReference>
<dbReference type="GO" id="GO:0005249">
    <property type="term" value="F:voltage-gated potassium channel activity"/>
    <property type="evidence" value="ECO:0007669"/>
    <property type="project" value="InterPro"/>
</dbReference>
<feature type="transmembrane region" description="Helical" evidence="13">
    <location>
        <begin position="423"/>
        <end position="442"/>
    </location>
</feature>
<dbReference type="Pfam" id="PF00520">
    <property type="entry name" value="Ion_trans"/>
    <property type="match status" value="1"/>
</dbReference>
<comment type="subcellular location">
    <subcellularLocation>
        <location evidence="1">Membrane</location>
        <topology evidence="1">Multi-pass membrane protein</topology>
    </subcellularLocation>
</comment>
<accession>A0A8W8JW11</accession>
<keyword evidence="9" id="KW-0406">Ion transport</keyword>
<dbReference type="InterPro" id="IPR000210">
    <property type="entry name" value="BTB/POZ_dom"/>
</dbReference>
<name>A0A8W8JW11_MAGGI</name>
<dbReference type="RefSeq" id="XP_011423950.2">
    <property type="nucleotide sequence ID" value="XM_011425648.4"/>
</dbReference>
<dbReference type="Pfam" id="PF02214">
    <property type="entry name" value="BTB_2"/>
    <property type="match status" value="1"/>
</dbReference>
<reference evidence="15" key="1">
    <citation type="submission" date="2022-08" db="UniProtKB">
        <authorList>
            <consortium name="EnsemblMetazoa"/>
        </authorList>
    </citation>
    <scope>IDENTIFICATION</scope>
    <source>
        <strain evidence="15">05x7-T-G4-1.051#20</strain>
    </source>
</reference>
<feature type="transmembrane region" description="Helical" evidence="13">
    <location>
        <begin position="350"/>
        <end position="371"/>
    </location>
</feature>
<proteinExistence type="predicted"/>
<evidence type="ECO:0000256" key="6">
    <source>
        <dbReference type="ARBA" id="ARBA00022882"/>
    </source>
</evidence>
<evidence type="ECO:0000256" key="3">
    <source>
        <dbReference type="ARBA" id="ARBA00022538"/>
    </source>
</evidence>
<evidence type="ECO:0000313" key="16">
    <source>
        <dbReference type="Proteomes" id="UP000005408"/>
    </source>
</evidence>
<feature type="region of interest" description="Disordered" evidence="12">
    <location>
        <begin position="535"/>
        <end position="566"/>
    </location>
</feature>
<dbReference type="InterPro" id="IPR005821">
    <property type="entry name" value="Ion_trans_dom"/>
</dbReference>
<dbReference type="InterPro" id="IPR011333">
    <property type="entry name" value="SKP1/BTB/POZ_sf"/>
</dbReference>
<evidence type="ECO:0000256" key="13">
    <source>
        <dbReference type="SAM" id="Phobius"/>
    </source>
</evidence>
<dbReference type="PRINTS" id="PR00169">
    <property type="entry name" value="KCHANNEL"/>
</dbReference>
<feature type="transmembrane region" description="Helical" evidence="13">
    <location>
        <begin position="480"/>
        <end position="505"/>
    </location>
</feature>
<keyword evidence="10 13" id="KW-0472">Membrane</keyword>
<evidence type="ECO:0000256" key="4">
    <source>
        <dbReference type="ARBA" id="ARBA00022692"/>
    </source>
</evidence>
<evidence type="ECO:0000256" key="1">
    <source>
        <dbReference type="ARBA" id="ARBA00004141"/>
    </source>
</evidence>
<dbReference type="GO" id="GO:0008076">
    <property type="term" value="C:voltage-gated potassium channel complex"/>
    <property type="evidence" value="ECO:0007669"/>
    <property type="project" value="InterPro"/>
</dbReference>
<keyword evidence="3" id="KW-0633">Potassium transport</keyword>
<evidence type="ECO:0000256" key="12">
    <source>
        <dbReference type="SAM" id="MobiDB-lite"/>
    </source>
</evidence>
<dbReference type="EnsemblMetazoa" id="G21297.1">
    <property type="protein sequence ID" value="G21297.1:cds"/>
    <property type="gene ID" value="G21297"/>
</dbReference>
<dbReference type="AlphaFoldDB" id="A0A8W8JW11"/>
<dbReference type="CDD" id="cd18317">
    <property type="entry name" value="BTB_POZ_Kv"/>
    <property type="match status" value="1"/>
</dbReference>
<keyword evidence="2" id="KW-0813">Transport</keyword>
<protein>
    <recommendedName>
        <fullName evidence="14">BTB domain-containing protein</fullName>
    </recommendedName>
</protein>
<dbReference type="GeneID" id="105325894"/>
<evidence type="ECO:0000256" key="9">
    <source>
        <dbReference type="ARBA" id="ARBA00023065"/>
    </source>
</evidence>
<dbReference type="GO" id="GO:0001508">
    <property type="term" value="P:action potential"/>
    <property type="evidence" value="ECO:0007669"/>
    <property type="project" value="TreeGrafter"/>
</dbReference>
<keyword evidence="7" id="KW-0630">Potassium</keyword>
<keyword evidence="8 13" id="KW-1133">Transmembrane helix</keyword>
<keyword evidence="4 13" id="KW-0812">Transmembrane</keyword>
<evidence type="ECO:0000313" key="15">
    <source>
        <dbReference type="EnsemblMetazoa" id="G21297.1:cds"/>
    </source>
</evidence>
<feature type="region of interest" description="Disordered" evidence="12">
    <location>
        <begin position="28"/>
        <end position="51"/>
    </location>
</feature>
<feature type="transmembrane region" description="Helical" evidence="13">
    <location>
        <begin position="316"/>
        <end position="338"/>
    </location>
</feature>
<evidence type="ECO:0000256" key="2">
    <source>
        <dbReference type="ARBA" id="ARBA00022448"/>
    </source>
</evidence>
<dbReference type="Gene3D" id="3.30.710.10">
    <property type="entry name" value="Potassium Channel Kv1.1, Chain A"/>
    <property type="match status" value="1"/>
</dbReference>
<dbReference type="SUPFAM" id="SSF81324">
    <property type="entry name" value="Voltage-gated potassium channels"/>
    <property type="match status" value="1"/>
</dbReference>
<sequence length="624" mass="73204">MNVISISVRRPSAWQDDKQHSVHNLARISKSATSETSETENVESPRKKEKRARTNELFGKLKQIVVNKKYRDVDWHRIVINVGGTKFSVYNGTIRTVPGTRLASLSTKSEEYDSINNEYFFDRNPELFPYILDFYRYGEMHIPRFICAQKMLTEMKYWGLNGSCLSHCCRKYYYDSLDEIFDYEDLQKMFEMVPEKIHGVDSGSNFGDYDISHRIWSFLNNPTSSRGAKIWSILYMTLVILSIICMFTSTLSSCRVEPKHTFFQRYIPKHIATNSYYVIIQPKMMTNFTDPCVDHCDFLPQHNTRVLSFLSTQPHIILLCFDLFCLMFFSLEIIVRFIFGRQRWRMLKSFTTICDILYLIPAWCMFAIDFYDRTFWHDVKKVGMFLLLQTLMALRVLRLFRFTRHYHGLKTLWLAVRASKRELFLLFIFMIMATTFYATFIFCTEFFEVSSYYNNIYIGMWWSLITMTTVGYGDFYPNSALGYILASMCALTGIILMGMPVPLIARNFHSFYGLQFYHSREHRIRHIKYDTGNESDFQIENPDKVDTGKSRPPKQTVKKDPKENQTGVELIVTSEKTGEDKFAETVGCALQKRKKILALFESNKVSPVDENGVEVTQRKRRKSL</sequence>
<keyword evidence="11" id="KW-0407">Ion channel</keyword>
<dbReference type="InterPro" id="IPR003968">
    <property type="entry name" value="K_chnl_volt-dep_Kv"/>
</dbReference>
<feature type="transmembrane region" description="Helical" evidence="13">
    <location>
        <begin position="383"/>
        <end position="402"/>
    </location>
</feature>
<dbReference type="PANTHER" id="PTHR11537:SF254">
    <property type="entry name" value="POTASSIUM VOLTAGE-GATED CHANNEL PROTEIN SHAB"/>
    <property type="match status" value="1"/>
</dbReference>
<dbReference type="OrthoDB" id="296522at2759"/>
<evidence type="ECO:0000256" key="5">
    <source>
        <dbReference type="ARBA" id="ARBA00022826"/>
    </source>
</evidence>
<dbReference type="PANTHER" id="PTHR11537">
    <property type="entry name" value="VOLTAGE-GATED POTASSIUM CHANNEL"/>
    <property type="match status" value="1"/>
</dbReference>